<dbReference type="PANTHER" id="PTHR35870:SF1">
    <property type="entry name" value="PROTEIN, PUTATIVE (AFU_ORTHOLOGUE AFUA_5G03330)-RELATED"/>
    <property type="match status" value="1"/>
</dbReference>
<organism evidence="2 3">
    <name type="scientific">Mycena metata</name>
    <dbReference type="NCBI Taxonomy" id="1033252"/>
    <lineage>
        <taxon>Eukaryota</taxon>
        <taxon>Fungi</taxon>
        <taxon>Dikarya</taxon>
        <taxon>Basidiomycota</taxon>
        <taxon>Agaricomycotina</taxon>
        <taxon>Agaricomycetes</taxon>
        <taxon>Agaricomycetidae</taxon>
        <taxon>Agaricales</taxon>
        <taxon>Marasmiineae</taxon>
        <taxon>Mycenaceae</taxon>
        <taxon>Mycena</taxon>
    </lineage>
</organism>
<sequence length="194" mass="21532">MMSRLTRNVLRLSSSTMSTIAPPSPQPIQPGVVHSAATYSSAKVLEELLHKDYVSHHCFFNDLGFHNHLPHHLVAAYDMGAPPALLKLIYEDLAPTLRPINRQGEDITEANWITRLGERKAYGSYLAFFADQISKNGIDEIGTIHTFKARHIHFTPDTFSSNPTHSTKPDTLPSCVRGTGPLFLTVPKVNTNAF</sequence>
<dbReference type="PANTHER" id="PTHR35870">
    <property type="entry name" value="PROTEIN, PUTATIVE (AFU_ORTHOLOGUE AFUA_5G03330)-RELATED"/>
    <property type="match status" value="1"/>
</dbReference>
<reference evidence="2" key="1">
    <citation type="submission" date="2023-03" db="EMBL/GenBank/DDBJ databases">
        <title>Massive genome expansion in bonnet fungi (Mycena s.s.) driven by repeated elements and novel gene families across ecological guilds.</title>
        <authorList>
            <consortium name="Lawrence Berkeley National Laboratory"/>
            <person name="Harder C.B."/>
            <person name="Miyauchi S."/>
            <person name="Viragh M."/>
            <person name="Kuo A."/>
            <person name="Thoen E."/>
            <person name="Andreopoulos B."/>
            <person name="Lu D."/>
            <person name="Skrede I."/>
            <person name="Drula E."/>
            <person name="Henrissat B."/>
            <person name="Morin E."/>
            <person name="Kohler A."/>
            <person name="Barry K."/>
            <person name="LaButti K."/>
            <person name="Morin E."/>
            <person name="Salamov A."/>
            <person name="Lipzen A."/>
            <person name="Mereny Z."/>
            <person name="Hegedus B."/>
            <person name="Baldrian P."/>
            <person name="Stursova M."/>
            <person name="Weitz H."/>
            <person name="Taylor A."/>
            <person name="Grigoriev I.V."/>
            <person name="Nagy L.G."/>
            <person name="Martin F."/>
            <person name="Kauserud H."/>
        </authorList>
    </citation>
    <scope>NUCLEOTIDE SEQUENCE</scope>
    <source>
        <strain evidence="2">CBHHK182m</strain>
    </source>
</reference>
<evidence type="ECO:0000313" key="2">
    <source>
        <dbReference type="EMBL" id="KAJ7717349.1"/>
    </source>
</evidence>
<evidence type="ECO:0000313" key="3">
    <source>
        <dbReference type="Proteomes" id="UP001215598"/>
    </source>
</evidence>
<accession>A0AAD7MHN4</accession>
<dbReference type="Proteomes" id="UP001215598">
    <property type="component" value="Unassembled WGS sequence"/>
</dbReference>
<comment type="caution">
    <text evidence="2">The sequence shown here is derived from an EMBL/GenBank/DDBJ whole genome shotgun (WGS) entry which is preliminary data.</text>
</comment>
<dbReference type="Pfam" id="PF14027">
    <property type="entry name" value="Questin_oxidase"/>
    <property type="match status" value="1"/>
</dbReference>
<proteinExistence type="predicted"/>
<dbReference type="InterPro" id="IPR025337">
    <property type="entry name" value="Questin_oxidase-like"/>
</dbReference>
<name>A0AAD7MHN4_9AGAR</name>
<dbReference type="EMBL" id="JARKIB010000278">
    <property type="protein sequence ID" value="KAJ7717349.1"/>
    <property type="molecule type" value="Genomic_DNA"/>
</dbReference>
<keyword evidence="1" id="KW-0560">Oxidoreductase</keyword>
<protein>
    <submittedName>
        <fullName evidence="2">Uncharacterized protein</fullName>
    </submittedName>
</protein>
<keyword evidence="3" id="KW-1185">Reference proteome</keyword>
<gene>
    <name evidence="2" type="ORF">B0H16DRAFT_1701012</name>
</gene>
<dbReference type="AlphaFoldDB" id="A0AAD7MHN4"/>
<dbReference type="GO" id="GO:0016491">
    <property type="term" value="F:oxidoreductase activity"/>
    <property type="evidence" value="ECO:0007669"/>
    <property type="project" value="UniProtKB-KW"/>
</dbReference>
<evidence type="ECO:0000256" key="1">
    <source>
        <dbReference type="ARBA" id="ARBA00023002"/>
    </source>
</evidence>